<evidence type="ECO:0000256" key="1">
    <source>
        <dbReference type="SAM" id="SignalP"/>
    </source>
</evidence>
<dbReference type="AlphaFoldDB" id="A0A3E4N746"/>
<sequence>MKTMNLKFMSMAAIAAMTLCTACSEDDNTPNPEPPVADAYSSELFLTAANNNAINYNFSNTFTNKFVGTIDGGADMTKVDNFFDAAAYRGAVPANNDWTAGWIRTSGNGDETSANAVETLTGTLTTNKTLEANKVYALSGDYIVKTGATLTIQEGVKIVAKTGDESVDYILVQQGAKIEAVGTKENPIIMTSDKKESGAWGGLHICGKAHTNAEGGAGKSEIGNAAYGGSADNDNSGTLKYIRLENTGYALDSEHEANGISFYGVGNGTTVEYVQAYNGSDDGFEFFGGSVDVKHMVVTNCSDDSFDWTEGWNGRGQFLVAYQEAKETLGFDCDCLMECDNNGKNFAATPVACPTLANLTLIGNGGEKQGVRLRAGTQVKMYNALISGKGKCLTTETTETEKALVDGTSVLNYVTLATDIECNGAEE</sequence>
<dbReference type="Proteomes" id="UP000260862">
    <property type="component" value="Unassembled WGS sequence"/>
</dbReference>
<evidence type="ECO:0000313" key="3">
    <source>
        <dbReference type="Proteomes" id="UP000260862"/>
    </source>
</evidence>
<organism evidence="2 3">
    <name type="scientific">Phocaeicola plebeius</name>
    <dbReference type="NCBI Taxonomy" id="310297"/>
    <lineage>
        <taxon>Bacteria</taxon>
        <taxon>Pseudomonadati</taxon>
        <taxon>Bacteroidota</taxon>
        <taxon>Bacteroidia</taxon>
        <taxon>Bacteroidales</taxon>
        <taxon>Bacteroidaceae</taxon>
        <taxon>Phocaeicola</taxon>
    </lineage>
</organism>
<proteinExistence type="predicted"/>
<gene>
    <name evidence="2" type="ORF">DXD04_02165</name>
</gene>
<feature type="chain" id="PRO_5017689569" description="Lipoprotein" evidence="1">
    <location>
        <begin position="16"/>
        <end position="427"/>
    </location>
</feature>
<dbReference type="EMBL" id="QSQT01000002">
    <property type="protein sequence ID" value="RGK58078.1"/>
    <property type="molecule type" value="Genomic_DNA"/>
</dbReference>
<keyword evidence="3" id="KW-1185">Reference proteome</keyword>
<keyword evidence="1" id="KW-0732">Signal</keyword>
<accession>A0A3E4N746</accession>
<dbReference type="PANTHER" id="PTHR41339">
    <property type="entry name" value="LIPL48"/>
    <property type="match status" value="1"/>
</dbReference>
<reference evidence="2 3" key="1">
    <citation type="submission" date="2018-08" db="EMBL/GenBank/DDBJ databases">
        <title>A genome reference for cultivated species of the human gut microbiota.</title>
        <authorList>
            <person name="Zou Y."/>
            <person name="Xue W."/>
            <person name="Luo G."/>
        </authorList>
    </citation>
    <scope>NUCLEOTIDE SEQUENCE [LARGE SCALE GENOMIC DNA]</scope>
    <source>
        <strain evidence="2 3">TF10-3AC</strain>
    </source>
</reference>
<evidence type="ECO:0000313" key="2">
    <source>
        <dbReference type="EMBL" id="RGK58078.1"/>
    </source>
</evidence>
<name>A0A3E4N746_9BACT</name>
<comment type="caution">
    <text evidence="2">The sequence shown here is derived from an EMBL/GenBank/DDBJ whole genome shotgun (WGS) entry which is preliminary data.</text>
</comment>
<protein>
    <recommendedName>
        <fullName evidence="4">Lipoprotein</fullName>
    </recommendedName>
</protein>
<dbReference type="PANTHER" id="PTHR41339:SF1">
    <property type="entry name" value="SECRETED PROTEIN"/>
    <property type="match status" value="1"/>
</dbReference>
<dbReference type="RefSeq" id="WP_117670446.1">
    <property type="nucleotide sequence ID" value="NZ_CABOGR010000002.1"/>
</dbReference>
<evidence type="ECO:0008006" key="4">
    <source>
        <dbReference type="Google" id="ProtNLM"/>
    </source>
</evidence>
<feature type="signal peptide" evidence="1">
    <location>
        <begin position="1"/>
        <end position="15"/>
    </location>
</feature>